<evidence type="ECO:0000313" key="1">
    <source>
        <dbReference type="EMBL" id="MDH2333191.1"/>
    </source>
</evidence>
<name>A0AAJ3J531_PAEPO</name>
<evidence type="ECO:0000313" key="3">
    <source>
        <dbReference type="Proteomes" id="UP000094974"/>
    </source>
</evidence>
<dbReference type="EMBL" id="LYND01000011">
    <property type="protein sequence ID" value="ODA11528.1"/>
    <property type="molecule type" value="Genomic_DNA"/>
</dbReference>
<dbReference type="AlphaFoldDB" id="A0AAJ3J531"/>
<evidence type="ECO:0000313" key="4">
    <source>
        <dbReference type="Proteomes" id="UP001229409"/>
    </source>
</evidence>
<reference evidence="2" key="2">
    <citation type="submission" date="2016-05" db="EMBL/GenBank/DDBJ databases">
        <authorList>
            <person name="Zheng J."/>
            <person name="Timme R."/>
            <person name="Allard M."/>
            <person name="Strain E."/>
            <person name="Luo Y."/>
            <person name="Brown E."/>
        </authorList>
    </citation>
    <scope>NUCLEOTIDE SEQUENCE</scope>
    <source>
        <strain evidence="2">CFSAN034343</strain>
    </source>
</reference>
<dbReference type="Proteomes" id="UP000094974">
    <property type="component" value="Unassembled WGS sequence"/>
</dbReference>
<keyword evidence="3" id="KW-1185">Reference proteome</keyword>
<proteinExistence type="predicted"/>
<accession>A0AAJ3J531</accession>
<reference evidence="1" key="3">
    <citation type="submission" date="2023-04" db="EMBL/GenBank/DDBJ databases">
        <title>Uncovering the Secrets of Slow-Growing Bacteria in Tropical Savanna Soil through Cultivation and Genomic Analysis.</title>
        <authorList>
            <person name="Goncalves O.S."/>
            <person name="Santana M.F."/>
        </authorList>
    </citation>
    <scope>NUCLEOTIDE SEQUENCE</scope>
    <source>
        <strain evidence="1">ANTI</strain>
    </source>
</reference>
<gene>
    <name evidence="2" type="ORF">A7312_19005</name>
    <name evidence="1" type="ORF">QDS18_20245</name>
</gene>
<dbReference type="RefSeq" id="WP_013311911.1">
    <property type="nucleotide sequence ID" value="NZ_CP011420.1"/>
</dbReference>
<comment type="caution">
    <text evidence="1">The sequence shown here is derived from an EMBL/GenBank/DDBJ whole genome shotgun (WGS) entry which is preliminary data.</text>
</comment>
<organism evidence="1 4">
    <name type="scientific">Paenibacillus polymyxa</name>
    <name type="common">Bacillus polymyxa</name>
    <dbReference type="NCBI Taxonomy" id="1406"/>
    <lineage>
        <taxon>Bacteria</taxon>
        <taxon>Bacillati</taxon>
        <taxon>Bacillota</taxon>
        <taxon>Bacilli</taxon>
        <taxon>Bacillales</taxon>
        <taxon>Paenibacillaceae</taxon>
        <taxon>Paenibacillus</taxon>
    </lineage>
</organism>
<dbReference type="Proteomes" id="UP001229409">
    <property type="component" value="Unassembled WGS sequence"/>
</dbReference>
<evidence type="ECO:0000313" key="2">
    <source>
        <dbReference type="EMBL" id="ODA11528.1"/>
    </source>
</evidence>
<dbReference type="EMBL" id="JARVWT010000009">
    <property type="protein sequence ID" value="MDH2333191.1"/>
    <property type="molecule type" value="Genomic_DNA"/>
</dbReference>
<protein>
    <submittedName>
        <fullName evidence="1">ATPase</fullName>
    </submittedName>
</protein>
<sequence>MHHLGARIMIVADAFEQNLPVGEHGYIIAYDRNADNAFDYVIRVPKVNRNFFVPSGDIELEESILKLEAERIEREALIDYALATHNEKLFKHVMNGGLDSVETEEEEETAAELLSQADFIRQVNLRAWI</sequence>
<reference evidence="3" key="1">
    <citation type="submission" date="2016-05" db="EMBL/GenBank/DDBJ databases">
        <title>Whole genome shotgun sequencing of cultured foodborne pathogen.</title>
        <authorList>
            <person name="Zheng J."/>
            <person name="Timme R."/>
            <person name="Allard M."/>
            <person name="Strain E."/>
            <person name="Luo Y."/>
            <person name="Brown E."/>
        </authorList>
    </citation>
    <scope>NUCLEOTIDE SEQUENCE [LARGE SCALE GENOMIC DNA]</scope>
    <source>
        <strain evidence="3">CFSAN034343</strain>
    </source>
</reference>